<evidence type="ECO:0000313" key="2">
    <source>
        <dbReference type="Proteomes" id="UP000694843"/>
    </source>
</evidence>
<evidence type="ECO:0000256" key="1">
    <source>
        <dbReference type="SAM" id="MobiDB-lite"/>
    </source>
</evidence>
<protein>
    <submittedName>
        <fullName evidence="3">Serine/arginine repetitive matrix protein 3-like</fullName>
    </submittedName>
</protein>
<reference evidence="3" key="1">
    <citation type="submission" date="2025-08" db="UniProtKB">
        <authorList>
            <consortium name="RefSeq"/>
        </authorList>
    </citation>
    <scope>IDENTIFICATION</scope>
    <source>
        <tissue evidence="3">Whole organism</tissue>
    </source>
</reference>
<dbReference type="GeneID" id="108681431"/>
<dbReference type="KEGG" id="hazt:108681431"/>
<accession>A0A8B7PKP7</accession>
<dbReference type="RefSeq" id="XP_018025946.1">
    <property type="nucleotide sequence ID" value="XM_018170457.1"/>
</dbReference>
<proteinExistence type="predicted"/>
<feature type="compositionally biased region" description="Basic and acidic residues" evidence="1">
    <location>
        <begin position="220"/>
        <end position="231"/>
    </location>
</feature>
<name>A0A8B7PKP7_HYAAZ</name>
<feature type="region of interest" description="Disordered" evidence="1">
    <location>
        <begin position="36"/>
        <end position="267"/>
    </location>
</feature>
<evidence type="ECO:0000313" key="3">
    <source>
        <dbReference type="RefSeq" id="XP_018025946.1"/>
    </source>
</evidence>
<dbReference type="AlphaFoldDB" id="A0A8B7PKP7"/>
<gene>
    <name evidence="3" type="primary">LOC108681431</name>
</gene>
<sequence length="267" mass="28322">MTTITARCTRSCQGLDEGMEKWLCPGARSRRHDIKRATAPAGSNNRNSCTSNNCTINTSTSNSSTSNNRTRNNSASNLQPPSPLRGSYGPPLSEQQVTAPLSPSSRSPPPTEGAAKSARSRADAWELPACNARLHPGRKAHRTSAQDARRTGSQPGTQGAPDLRQGRKVYRTSARDARRTGSQPGTQGAPDLSPDLSPGRKAHRISARDASAPDLSPGLEAHRTSARDARRTGPQPETQGALDLSPGRKKHRTSARGSMPTGPQPGT</sequence>
<keyword evidence="2" id="KW-1185">Reference proteome</keyword>
<feature type="compositionally biased region" description="Polar residues" evidence="1">
    <location>
        <begin position="143"/>
        <end position="157"/>
    </location>
</feature>
<feature type="compositionally biased region" description="Low complexity" evidence="1">
    <location>
        <begin position="43"/>
        <end position="77"/>
    </location>
</feature>
<organism evidence="2 3">
    <name type="scientific">Hyalella azteca</name>
    <name type="common">Amphipod</name>
    <dbReference type="NCBI Taxonomy" id="294128"/>
    <lineage>
        <taxon>Eukaryota</taxon>
        <taxon>Metazoa</taxon>
        <taxon>Ecdysozoa</taxon>
        <taxon>Arthropoda</taxon>
        <taxon>Crustacea</taxon>
        <taxon>Multicrustacea</taxon>
        <taxon>Malacostraca</taxon>
        <taxon>Eumalacostraca</taxon>
        <taxon>Peracarida</taxon>
        <taxon>Amphipoda</taxon>
        <taxon>Senticaudata</taxon>
        <taxon>Talitrida</taxon>
        <taxon>Talitroidea</taxon>
        <taxon>Hyalellidae</taxon>
        <taxon>Hyalella</taxon>
    </lineage>
</organism>
<dbReference type="Proteomes" id="UP000694843">
    <property type="component" value="Unplaced"/>
</dbReference>